<dbReference type="OrthoDB" id="6077919at2759"/>
<dbReference type="InParanoid" id="A0A448YEW8"/>
<gene>
    <name evidence="3" type="ORF">BRENAR_LOCUS163</name>
</gene>
<keyword evidence="1" id="KW-0479">Metal-binding</keyword>
<dbReference type="PROSITE" id="PS50157">
    <property type="entry name" value="ZINC_FINGER_C2H2_2"/>
    <property type="match status" value="2"/>
</dbReference>
<name>A0A448YEW8_BRENA</name>
<dbReference type="GO" id="GO:0010468">
    <property type="term" value="P:regulation of gene expression"/>
    <property type="evidence" value="ECO:0007669"/>
    <property type="project" value="TreeGrafter"/>
</dbReference>
<dbReference type="SMART" id="SM00355">
    <property type="entry name" value="ZnF_C2H2"/>
    <property type="match status" value="3"/>
</dbReference>
<organism evidence="3 4">
    <name type="scientific">Brettanomyces naardenensis</name>
    <name type="common">Yeast</name>
    <dbReference type="NCBI Taxonomy" id="13370"/>
    <lineage>
        <taxon>Eukaryota</taxon>
        <taxon>Fungi</taxon>
        <taxon>Dikarya</taxon>
        <taxon>Ascomycota</taxon>
        <taxon>Saccharomycotina</taxon>
        <taxon>Pichiomycetes</taxon>
        <taxon>Pichiales</taxon>
        <taxon>Pichiaceae</taxon>
        <taxon>Brettanomyces</taxon>
    </lineage>
</organism>
<reference evidence="3 4" key="1">
    <citation type="submission" date="2018-12" db="EMBL/GenBank/DDBJ databases">
        <authorList>
            <person name="Tiukova I."/>
            <person name="Dainat J."/>
        </authorList>
    </citation>
    <scope>NUCLEOTIDE SEQUENCE [LARGE SCALE GENOMIC DNA]</scope>
</reference>
<dbReference type="Gene3D" id="3.30.160.60">
    <property type="entry name" value="Classic Zinc Finger"/>
    <property type="match status" value="2"/>
</dbReference>
<evidence type="ECO:0000313" key="3">
    <source>
        <dbReference type="EMBL" id="VEU19426.1"/>
    </source>
</evidence>
<feature type="domain" description="C2H2-type" evidence="2">
    <location>
        <begin position="281"/>
        <end position="308"/>
    </location>
</feature>
<keyword evidence="1" id="KW-0863">Zinc-finger</keyword>
<dbReference type="InterPro" id="IPR013087">
    <property type="entry name" value="Znf_C2H2_type"/>
</dbReference>
<evidence type="ECO:0000313" key="4">
    <source>
        <dbReference type="Proteomes" id="UP000290900"/>
    </source>
</evidence>
<dbReference type="PROSITE" id="PS00028">
    <property type="entry name" value="ZINC_FINGER_C2H2_1"/>
    <property type="match status" value="2"/>
</dbReference>
<dbReference type="GO" id="GO:0005634">
    <property type="term" value="C:nucleus"/>
    <property type="evidence" value="ECO:0007669"/>
    <property type="project" value="TreeGrafter"/>
</dbReference>
<proteinExistence type="predicted"/>
<accession>A0A448YEW8</accession>
<dbReference type="Pfam" id="PF00096">
    <property type="entry name" value="zf-C2H2"/>
    <property type="match status" value="2"/>
</dbReference>
<dbReference type="InterPro" id="IPR050331">
    <property type="entry name" value="Zinc_finger"/>
</dbReference>
<feature type="domain" description="C2H2-type" evidence="2">
    <location>
        <begin position="251"/>
        <end position="279"/>
    </location>
</feature>
<dbReference type="InterPro" id="IPR036236">
    <property type="entry name" value="Znf_C2H2_sf"/>
</dbReference>
<dbReference type="PANTHER" id="PTHR16515:SF21">
    <property type="entry name" value="PR DOMAIN ZINC FINGER PROTEIN 13"/>
    <property type="match status" value="1"/>
</dbReference>
<protein>
    <submittedName>
        <fullName evidence="3">DEKNAAC100263</fullName>
    </submittedName>
</protein>
<dbReference type="EMBL" id="CAACVR010000001">
    <property type="protein sequence ID" value="VEU19426.1"/>
    <property type="molecule type" value="Genomic_DNA"/>
</dbReference>
<keyword evidence="4" id="KW-1185">Reference proteome</keyword>
<keyword evidence="1" id="KW-0862">Zinc</keyword>
<dbReference type="PANTHER" id="PTHR16515">
    <property type="entry name" value="PR DOMAIN ZINC FINGER PROTEIN"/>
    <property type="match status" value="1"/>
</dbReference>
<dbReference type="AlphaFoldDB" id="A0A448YEW8"/>
<sequence length="337" mass="36594">MDYPTSSLEEGNKYHTYFIENYADQAKHLLQTLGSNQPQRPPDDNIQHQREPVQLVTAASAVAATASTSEHLLTNRRTSDSNGPTTYSYGVVSNSFPNAINSAHPITHSMGSIGSIGSIGSVGSSISLPNGIPFSNWNTSRSQGSISPEISQAPSNRMVANDYSGGSTLPVAAVDMALGSSVSSSASAISSPRSNSFPEMFPPSNTARRGSISLDNTVYIGGVQNINSQGNQGSGNGDKTGRTCRSSKVSYYCNYCGKTYTRQNRLKKHILSKHGGKKFVFKCDICYKCYTSKENLNRHKNLHTEKYRCPRCGITHDRAKRFEKHLATCLPDKPPLL</sequence>
<dbReference type="STRING" id="13370.A0A448YEW8"/>
<dbReference type="SUPFAM" id="SSF57667">
    <property type="entry name" value="beta-beta-alpha zinc fingers"/>
    <property type="match status" value="1"/>
</dbReference>
<dbReference type="Proteomes" id="UP000290900">
    <property type="component" value="Unassembled WGS sequence"/>
</dbReference>
<evidence type="ECO:0000259" key="2">
    <source>
        <dbReference type="PROSITE" id="PS50157"/>
    </source>
</evidence>
<evidence type="ECO:0000256" key="1">
    <source>
        <dbReference type="PROSITE-ProRule" id="PRU00042"/>
    </source>
</evidence>
<dbReference type="GO" id="GO:0008270">
    <property type="term" value="F:zinc ion binding"/>
    <property type="evidence" value="ECO:0007669"/>
    <property type="project" value="UniProtKB-KW"/>
</dbReference>